<comment type="caution">
    <text evidence="7">The sequence shown here is derived from an EMBL/GenBank/DDBJ whole genome shotgun (WGS) entry which is preliminary data.</text>
</comment>
<dbReference type="InterPro" id="IPR036788">
    <property type="entry name" value="T_IF-3_C_sf"/>
</dbReference>
<dbReference type="SUPFAM" id="SSF55200">
    <property type="entry name" value="Translation initiation factor IF3, C-terminal domain"/>
    <property type="match status" value="1"/>
</dbReference>
<dbReference type="Gene3D" id="3.30.110.10">
    <property type="entry name" value="Translation initiation factor 3 (IF-3), C-terminal domain"/>
    <property type="match status" value="1"/>
</dbReference>
<evidence type="ECO:0000256" key="4">
    <source>
        <dbReference type="NCBIfam" id="TIGR00168"/>
    </source>
</evidence>
<proteinExistence type="inferred from homology"/>
<dbReference type="GO" id="GO:0032790">
    <property type="term" value="P:ribosome disassembly"/>
    <property type="evidence" value="ECO:0007669"/>
    <property type="project" value="TreeGrafter"/>
</dbReference>
<dbReference type="InterPro" id="IPR019815">
    <property type="entry name" value="Translation_initiation_fac_3_C"/>
</dbReference>
<feature type="region of interest" description="Disordered" evidence="5">
    <location>
        <begin position="92"/>
        <end position="141"/>
    </location>
</feature>
<accession>A0A1G2FXZ1</accession>
<name>A0A1G2FXZ1_9BACT</name>
<dbReference type="NCBIfam" id="TIGR00168">
    <property type="entry name" value="infC"/>
    <property type="match status" value="1"/>
</dbReference>
<protein>
    <recommendedName>
        <fullName evidence="4">Translation initiation factor IF-3</fullName>
    </recommendedName>
</protein>
<keyword evidence="2" id="KW-0396">Initiation factor</keyword>
<evidence type="ECO:0000256" key="5">
    <source>
        <dbReference type="SAM" id="MobiDB-lite"/>
    </source>
</evidence>
<evidence type="ECO:0000256" key="1">
    <source>
        <dbReference type="ARBA" id="ARBA00005439"/>
    </source>
</evidence>
<evidence type="ECO:0000313" key="7">
    <source>
        <dbReference type="EMBL" id="OGZ42431.1"/>
    </source>
</evidence>
<evidence type="ECO:0000256" key="2">
    <source>
        <dbReference type="ARBA" id="ARBA00022540"/>
    </source>
</evidence>
<evidence type="ECO:0000256" key="3">
    <source>
        <dbReference type="ARBA" id="ARBA00022917"/>
    </source>
</evidence>
<evidence type="ECO:0000259" key="6">
    <source>
        <dbReference type="Pfam" id="PF00707"/>
    </source>
</evidence>
<comment type="similarity">
    <text evidence="1">Belongs to the IF-3 family.</text>
</comment>
<sequence>MDFSKYKYQKEKEERASRKKIKEIGIRGIRARLTISQHDMGLKAKKAEEFLQNGDRVRFELILRGREKGLRKEFINERLQLMLAAITIPYEIADGPKRGPRGLVVTISPQHHAKNKQGGGKTNQSDTERENSKTTSSPKPL</sequence>
<dbReference type="Proteomes" id="UP000176700">
    <property type="component" value="Unassembled WGS sequence"/>
</dbReference>
<feature type="domain" description="Translation initiation factor 3 C-terminal" evidence="6">
    <location>
        <begin position="26"/>
        <end position="109"/>
    </location>
</feature>
<keyword evidence="3" id="KW-0648">Protein biosynthesis</keyword>
<dbReference type="EMBL" id="MHNI01000018">
    <property type="protein sequence ID" value="OGZ42431.1"/>
    <property type="molecule type" value="Genomic_DNA"/>
</dbReference>
<dbReference type="AlphaFoldDB" id="A0A1G2FXZ1"/>
<dbReference type="PANTHER" id="PTHR10938">
    <property type="entry name" value="TRANSLATION INITIATION FACTOR IF-3"/>
    <property type="match status" value="1"/>
</dbReference>
<gene>
    <name evidence="7" type="ORF">A2W41_03545</name>
</gene>
<dbReference type="PANTHER" id="PTHR10938:SF0">
    <property type="entry name" value="TRANSLATION INITIATION FACTOR IF-3, MITOCHONDRIAL"/>
    <property type="match status" value="1"/>
</dbReference>
<dbReference type="GO" id="GO:0003743">
    <property type="term" value="F:translation initiation factor activity"/>
    <property type="evidence" value="ECO:0007669"/>
    <property type="project" value="UniProtKB-UniRule"/>
</dbReference>
<reference evidence="7 8" key="1">
    <citation type="journal article" date="2016" name="Nat. Commun.">
        <title>Thousands of microbial genomes shed light on interconnected biogeochemical processes in an aquifer system.</title>
        <authorList>
            <person name="Anantharaman K."/>
            <person name="Brown C.T."/>
            <person name="Hug L.A."/>
            <person name="Sharon I."/>
            <person name="Castelle C.J."/>
            <person name="Probst A.J."/>
            <person name="Thomas B.C."/>
            <person name="Singh A."/>
            <person name="Wilkins M.J."/>
            <person name="Karaoz U."/>
            <person name="Brodie E.L."/>
            <person name="Williams K.H."/>
            <person name="Hubbard S.S."/>
            <person name="Banfield J.F."/>
        </authorList>
    </citation>
    <scope>NUCLEOTIDE SEQUENCE [LARGE SCALE GENOMIC DNA]</scope>
</reference>
<evidence type="ECO:0000313" key="8">
    <source>
        <dbReference type="Proteomes" id="UP000176700"/>
    </source>
</evidence>
<organism evidence="7 8">
    <name type="scientific">Candidatus Ryanbacteria bacterium RIFCSPHIGHO2_01_45_13</name>
    <dbReference type="NCBI Taxonomy" id="1802112"/>
    <lineage>
        <taxon>Bacteria</taxon>
        <taxon>Candidatus Ryaniibacteriota</taxon>
    </lineage>
</organism>
<dbReference type="GO" id="GO:0043022">
    <property type="term" value="F:ribosome binding"/>
    <property type="evidence" value="ECO:0007669"/>
    <property type="project" value="TreeGrafter"/>
</dbReference>
<dbReference type="Pfam" id="PF00707">
    <property type="entry name" value="IF3_C"/>
    <property type="match status" value="1"/>
</dbReference>
<dbReference type="InterPro" id="IPR001288">
    <property type="entry name" value="Translation_initiation_fac_3"/>
</dbReference>